<organism evidence="1 2">
    <name type="scientific">Smallanthus sonchifolius</name>
    <dbReference type="NCBI Taxonomy" id="185202"/>
    <lineage>
        <taxon>Eukaryota</taxon>
        <taxon>Viridiplantae</taxon>
        <taxon>Streptophyta</taxon>
        <taxon>Embryophyta</taxon>
        <taxon>Tracheophyta</taxon>
        <taxon>Spermatophyta</taxon>
        <taxon>Magnoliopsida</taxon>
        <taxon>eudicotyledons</taxon>
        <taxon>Gunneridae</taxon>
        <taxon>Pentapetalae</taxon>
        <taxon>asterids</taxon>
        <taxon>campanulids</taxon>
        <taxon>Asterales</taxon>
        <taxon>Asteraceae</taxon>
        <taxon>Asteroideae</taxon>
        <taxon>Heliantheae alliance</taxon>
        <taxon>Millerieae</taxon>
        <taxon>Smallanthus</taxon>
    </lineage>
</organism>
<dbReference type="EMBL" id="CM042018">
    <property type="protein sequence ID" value="KAI3826929.1"/>
    <property type="molecule type" value="Genomic_DNA"/>
</dbReference>
<name>A0ACB9K3U8_9ASTR</name>
<protein>
    <submittedName>
        <fullName evidence="1">Uncharacterized protein</fullName>
    </submittedName>
</protein>
<gene>
    <name evidence="1" type="ORF">L1987_00989</name>
</gene>
<comment type="caution">
    <text evidence="1">The sequence shown here is derived from an EMBL/GenBank/DDBJ whole genome shotgun (WGS) entry which is preliminary data.</text>
</comment>
<sequence length="736" mass="83020">MFFRGVHHAIKKIALIEKSMSYSITLREEENNSLTRVLSDLDAQLDDILTKSVNYSFSSSANCHLHFSLKSKHQRKKQSSLSPMAAAEIFLTPFITVLFDKLASADLISLARSSGIYSQINRWKKTLSQIQSVLADAGQKQISERAVHLWLHDLQDLAYNIDDVLDDLATEAMRRKLNQVSETSKVTSSLSLVPANSYDDDAFPSLEVLEFDDIQGWEIWSTNCGDSNSVVGSFPCLREISITNCPKLAIVSIGLIPSLQLLNIQGCYEEVFSSMVCLSSSILRLTIGYINGLTRLHGDVLRHLGRIEHICIRWCNELTYLWESEKQACNILERLQILRIESCENLVSLGNKDVNLESIREVNLRSCQRLESYNCPKSIEKLVIFNCPSITSLTFPTVGALPSSMKILDICGCDNLEESWLHHNFLSTLFICGLPNLRSFAKGCLVNLTNLTISNCDILESIHEEAFGYLPLLRIRSLRIIDCKNLNSFPYDQLQSVTSLEKLSIKDCPRLDSSFACGLWPSNLTSLRIGGLKNPMSKWGLQNFPTSLVRLYLHGENSGVVSFTSSSIFLIFPPSLTFLQIHGFMDLESVSQGLKHLTRLKQLHFASCPKLRDLPETLLPFLSCLSVKFCWKLQKRCSRTGNYWSIISQIPFLDRKIITWNEVGSLGSFEVEEISVSPSIRVRLKMARGEIEVRRTAMEGLKMKTRSRNGDGDGIRVRLKMKTETMEVAIKDLGFE</sequence>
<evidence type="ECO:0000313" key="1">
    <source>
        <dbReference type="EMBL" id="KAI3826929.1"/>
    </source>
</evidence>
<evidence type="ECO:0000313" key="2">
    <source>
        <dbReference type="Proteomes" id="UP001056120"/>
    </source>
</evidence>
<proteinExistence type="predicted"/>
<keyword evidence="2" id="KW-1185">Reference proteome</keyword>
<dbReference type="Proteomes" id="UP001056120">
    <property type="component" value="Linkage Group LG01"/>
</dbReference>
<accession>A0ACB9K3U8</accession>
<reference evidence="2" key="1">
    <citation type="journal article" date="2022" name="Mol. Ecol. Resour.">
        <title>The genomes of chicory, endive, great burdock and yacon provide insights into Asteraceae palaeo-polyploidization history and plant inulin production.</title>
        <authorList>
            <person name="Fan W."/>
            <person name="Wang S."/>
            <person name="Wang H."/>
            <person name="Wang A."/>
            <person name="Jiang F."/>
            <person name="Liu H."/>
            <person name="Zhao H."/>
            <person name="Xu D."/>
            <person name="Zhang Y."/>
        </authorList>
    </citation>
    <scope>NUCLEOTIDE SEQUENCE [LARGE SCALE GENOMIC DNA]</scope>
    <source>
        <strain evidence="2">cv. Yunnan</strain>
    </source>
</reference>
<reference evidence="1 2" key="2">
    <citation type="journal article" date="2022" name="Mol. Ecol. Resour.">
        <title>The genomes of chicory, endive, great burdock and yacon provide insights into Asteraceae paleo-polyploidization history and plant inulin production.</title>
        <authorList>
            <person name="Fan W."/>
            <person name="Wang S."/>
            <person name="Wang H."/>
            <person name="Wang A."/>
            <person name="Jiang F."/>
            <person name="Liu H."/>
            <person name="Zhao H."/>
            <person name="Xu D."/>
            <person name="Zhang Y."/>
        </authorList>
    </citation>
    <scope>NUCLEOTIDE SEQUENCE [LARGE SCALE GENOMIC DNA]</scope>
    <source>
        <strain evidence="2">cv. Yunnan</strain>
        <tissue evidence="1">Leaves</tissue>
    </source>
</reference>